<evidence type="ECO:0000259" key="2">
    <source>
        <dbReference type="Pfam" id="PF18935"/>
    </source>
</evidence>
<accession>A0A2W5H6W7</accession>
<evidence type="ECO:0000313" key="3">
    <source>
        <dbReference type="EMBL" id="PZP49579.1"/>
    </source>
</evidence>
<dbReference type="AlphaFoldDB" id="A0A2W5H6W7"/>
<proteinExistence type="predicted"/>
<organism evidence="3 4">
    <name type="scientific">Pseudopedobacter saltans</name>
    <dbReference type="NCBI Taxonomy" id="151895"/>
    <lineage>
        <taxon>Bacteria</taxon>
        <taxon>Pseudomonadati</taxon>
        <taxon>Bacteroidota</taxon>
        <taxon>Sphingobacteriia</taxon>
        <taxon>Sphingobacteriales</taxon>
        <taxon>Sphingobacteriaceae</taxon>
        <taxon>Pseudopedobacter</taxon>
    </lineage>
</organism>
<dbReference type="InterPro" id="IPR043738">
    <property type="entry name" value="DUF5683"/>
</dbReference>
<feature type="signal peptide" evidence="1">
    <location>
        <begin position="1"/>
        <end position="21"/>
    </location>
</feature>
<feature type="chain" id="PRO_5016023428" description="DUF5683 domain-containing protein" evidence="1">
    <location>
        <begin position="22"/>
        <end position="198"/>
    </location>
</feature>
<protein>
    <recommendedName>
        <fullName evidence="2">DUF5683 domain-containing protein</fullName>
    </recommendedName>
</protein>
<dbReference type="EMBL" id="QFOI01000105">
    <property type="protein sequence ID" value="PZP49579.1"/>
    <property type="molecule type" value="Genomic_DNA"/>
</dbReference>
<reference evidence="3 4" key="1">
    <citation type="submission" date="2017-11" db="EMBL/GenBank/DDBJ databases">
        <title>Infants hospitalized years apart are colonized by the same room-sourced microbial strains.</title>
        <authorList>
            <person name="Brooks B."/>
            <person name="Olm M.R."/>
            <person name="Firek B.A."/>
            <person name="Baker R."/>
            <person name="Thomas B.C."/>
            <person name="Morowitz M.J."/>
            <person name="Banfield J.F."/>
        </authorList>
    </citation>
    <scope>NUCLEOTIDE SEQUENCE [LARGE SCALE GENOMIC DNA]</scope>
    <source>
        <strain evidence="3">S2_009_000_R2_76</strain>
    </source>
</reference>
<name>A0A2W5H6W7_9SPHI</name>
<comment type="caution">
    <text evidence="3">The sequence shown here is derived from an EMBL/GenBank/DDBJ whole genome shotgun (WGS) entry which is preliminary data.</text>
</comment>
<evidence type="ECO:0000313" key="4">
    <source>
        <dbReference type="Proteomes" id="UP000249645"/>
    </source>
</evidence>
<evidence type="ECO:0000256" key="1">
    <source>
        <dbReference type="SAM" id="SignalP"/>
    </source>
</evidence>
<gene>
    <name evidence="3" type="ORF">DI598_07500</name>
</gene>
<dbReference type="Proteomes" id="UP000249645">
    <property type="component" value="Unassembled WGS sequence"/>
</dbReference>
<feature type="domain" description="DUF5683" evidence="2">
    <location>
        <begin position="33"/>
        <end position="178"/>
    </location>
</feature>
<keyword evidence="1" id="KW-0732">Signal</keyword>
<sequence length="198" mass="22660">MLNLKSYWIALFLVAPNFVSAQEQNADSIKKNYPNPKKATIRSLILPGWGQVYNKQYWKAPIALGAVTVPAVLFFNNKNEKNNAQKNYMILVDAIHNNTGKIDYSKIQQLDEKYLTAFEGSKNYNLLLSSVQSYRNQQRKYQDYAALWCIIFWGLNVADATVSAHLKHFDISPNLFINSNGLSSNVFAAVKVNWKYIR</sequence>
<dbReference type="Pfam" id="PF18935">
    <property type="entry name" value="DUF5683"/>
    <property type="match status" value="1"/>
</dbReference>